<dbReference type="RefSeq" id="WP_343818108.1">
    <property type="nucleotide sequence ID" value="NZ_BAAAFA010000009.1"/>
</dbReference>
<reference evidence="3" key="1">
    <citation type="journal article" date="2019" name="Int. J. Syst. Evol. Microbiol.">
        <title>The Global Catalogue of Microorganisms (GCM) 10K type strain sequencing project: providing services to taxonomists for standard genome sequencing and annotation.</title>
        <authorList>
            <consortium name="The Broad Institute Genomics Platform"/>
            <consortium name="The Broad Institute Genome Sequencing Center for Infectious Disease"/>
            <person name="Wu L."/>
            <person name="Ma J."/>
        </authorList>
    </citation>
    <scope>NUCLEOTIDE SEQUENCE [LARGE SCALE GENOMIC DNA]</scope>
    <source>
        <strain evidence="3">JCM 15608</strain>
    </source>
</reference>
<sequence length="139" mass="15511">MTDTVIESPKTVIKPAIDKLLPHIIGGIAVVGIGLLFAPNVIWIGIMVIIIFSMNGSIEVFRSYSNYSEVKLAIARPRWFILNSSIESADVNGKVLTIKITEEDKTYTRKIPLNTLSDEDGQKIISYYKAKAKQNRKSK</sequence>
<organism evidence="2 3">
    <name type="scientific">Colwellia asteriadis</name>
    <dbReference type="NCBI Taxonomy" id="517723"/>
    <lineage>
        <taxon>Bacteria</taxon>
        <taxon>Pseudomonadati</taxon>
        <taxon>Pseudomonadota</taxon>
        <taxon>Gammaproteobacteria</taxon>
        <taxon>Alteromonadales</taxon>
        <taxon>Colwelliaceae</taxon>
        <taxon>Colwellia</taxon>
    </lineage>
</organism>
<keyword evidence="1" id="KW-0812">Transmembrane</keyword>
<gene>
    <name evidence="2" type="ORF">GCM10009111_27060</name>
</gene>
<accession>A0ABP3WLV0</accession>
<keyword evidence="1" id="KW-0472">Membrane</keyword>
<evidence type="ECO:0008006" key="4">
    <source>
        <dbReference type="Google" id="ProtNLM"/>
    </source>
</evidence>
<keyword evidence="1" id="KW-1133">Transmembrane helix</keyword>
<comment type="caution">
    <text evidence="2">The sequence shown here is derived from an EMBL/GenBank/DDBJ whole genome shotgun (WGS) entry which is preliminary data.</text>
</comment>
<feature type="transmembrane region" description="Helical" evidence="1">
    <location>
        <begin position="24"/>
        <end position="52"/>
    </location>
</feature>
<proteinExistence type="predicted"/>
<evidence type="ECO:0000313" key="3">
    <source>
        <dbReference type="Proteomes" id="UP001500021"/>
    </source>
</evidence>
<evidence type="ECO:0000313" key="2">
    <source>
        <dbReference type="EMBL" id="GAA0820888.1"/>
    </source>
</evidence>
<keyword evidence="3" id="KW-1185">Reference proteome</keyword>
<name>A0ABP3WLV0_9GAMM</name>
<dbReference type="Proteomes" id="UP001500021">
    <property type="component" value="Unassembled WGS sequence"/>
</dbReference>
<protein>
    <recommendedName>
        <fullName evidence="4">PH domain-containing protein</fullName>
    </recommendedName>
</protein>
<evidence type="ECO:0000256" key="1">
    <source>
        <dbReference type="SAM" id="Phobius"/>
    </source>
</evidence>
<dbReference type="EMBL" id="BAAAFA010000009">
    <property type="protein sequence ID" value="GAA0820888.1"/>
    <property type="molecule type" value="Genomic_DNA"/>
</dbReference>